<dbReference type="InterPro" id="IPR013424">
    <property type="entry name" value="Ice-binding_C"/>
</dbReference>
<dbReference type="AlphaFoldDB" id="A0A934S5F7"/>
<dbReference type="NCBIfam" id="TIGR02595">
    <property type="entry name" value="PEP_CTERM"/>
    <property type="match status" value="1"/>
</dbReference>
<sequence length="197" mass="20901">MKIQIPLLRLPCLAVVAACAWLGQEVSSAAVISPDGTPFSDLLATPSETWDAALLNQDFRMISTQIDWADSDFIDILASSGTTSLRLDPDRESDLFLVMRIRHGSGSLPGWNIVGAYFAGSLPPGFETLNSSDPIDSPLAESTDAILESATAADPAIDGVVTGARYDSLVRALVPEPSSSLLFIGSALGLLIRRKRA</sequence>
<gene>
    <name evidence="2" type="ORF">JIN85_10895</name>
</gene>
<dbReference type="Proteomes" id="UP000603141">
    <property type="component" value="Unassembled WGS sequence"/>
</dbReference>
<feature type="signal peptide" evidence="1">
    <location>
        <begin position="1"/>
        <end position="29"/>
    </location>
</feature>
<evidence type="ECO:0000256" key="1">
    <source>
        <dbReference type="SAM" id="SignalP"/>
    </source>
</evidence>
<keyword evidence="1" id="KW-0732">Signal</keyword>
<accession>A0A934S5F7</accession>
<dbReference type="RefSeq" id="WP_200270526.1">
    <property type="nucleotide sequence ID" value="NZ_JAENIJ010000015.1"/>
</dbReference>
<organism evidence="2 3">
    <name type="scientific">Luteolibacter pohnpeiensis</name>
    <dbReference type="NCBI Taxonomy" id="454153"/>
    <lineage>
        <taxon>Bacteria</taxon>
        <taxon>Pseudomonadati</taxon>
        <taxon>Verrucomicrobiota</taxon>
        <taxon>Verrucomicrobiia</taxon>
        <taxon>Verrucomicrobiales</taxon>
        <taxon>Verrucomicrobiaceae</taxon>
        <taxon>Luteolibacter</taxon>
    </lineage>
</organism>
<protein>
    <submittedName>
        <fullName evidence="2">PEP-CTERM sorting domain-containing protein</fullName>
    </submittedName>
</protein>
<dbReference type="EMBL" id="JAENIJ010000015">
    <property type="protein sequence ID" value="MBK1882926.1"/>
    <property type="molecule type" value="Genomic_DNA"/>
</dbReference>
<evidence type="ECO:0000313" key="3">
    <source>
        <dbReference type="Proteomes" id="UP000603141"/>
    </source>
</evidence>
<feature type="chain" id="PRO_5037367346" evidence="1">
    <location>
        <begin position="30"/>
        <end position="197"/>
    </location>
</feature>
<evidence type="ECO:0000313" key="2">
    <source>
        <dbReference type="EMBL" id="MBK1882926.1"/>
    </source>
</evidence>
<keyword evidence="3" id="KW-1185">Reference proteome</keyword>
<name>A0A934S5F7_9BACT</name>
<reference evidence="2" key="1">
    <citation type="submission" date="2021-01" db="EMBL/GenBank/DDBJ databases">
        <title>Modified the classification status of verrucomicrobia.</title>
        <authorList>
            <person name="Feng X."/>
        </authorList>
    </citation>
    <scope>NUCLEOTIDE SEQUENCE</scope>
    <source>
        <strain evidence="2">KCTC 22041</strain>
    </source>
</reference>
<comment type="caution">
    <text evidence="2">The sequence shown here is derived from an EMBL/GenBank/DDBJ whole genome shotgun (WGS) entry which is preliminary data.</text>
</comment>
<proteinExistence type="predicted"/>